<comment type="caution">
    <text evidence="2">The sequence shown here is derived from an EMBL/GenBank/DDBJ whole genome shotgun (WGS) entry which is preliminary data.</text>
</comment>
<dbReference type="SUPFAM" id="SSF51726">
    <property type="entry name" value="UROD/MetE-like"/>
    <property type="match status" value="1"/>
</dbReference>
<dbReference type="PANTHER" id="PTHR47099">
    <property type="entry name" value="METHYLCOBAMIDE:COM METHYLTRANSFERASE MTBA"/>
    <property type="match status" value="1"/>
</dbReference>
<dbReference type="EMBL" id="VGIR01000005">
    <property type="protein sequence ID" value="MBM3330523.1"/>
    <property type="molecule type" value="Genomic_DNA"/>
</dbReference>
<dbReference type="Proteomes" id="UP000779900">
    <property type="component" value="Unassembled WGS sequence"/>
</dbReference>
<reference evidence="2" key="1">
    <citation type="submission" date="2019-03" db="EMBL/GenBank/DDBJ databases">
        <title>Lake Tanganyika Metagenome-Assembled Genomes (MAGs).</title>
        <authorList>
            <person name="Tran P."/>
        </authorList>
    </citation>
    <scope>NUCLEOTIDE SEQUENCE</scope>
    <source>
        <strain evidence="2">K_DeepCast_150m_m2_040</strain>
    </source>
</reference>
<protein>
    <recommendedName>
        <fullName evidence="1">Uroporphyrinogen decarboxylase (URO-D) domain-containing protein</fullName>
    </recommendedName>
</protein>
<evidence type="ECO:0000313" key="3">
    <source>
        <dbReference type="Proteomes" id="UP000779900"/>
    </source>
</evidence>
<dbReference type="PANTHER" id="PTHR47099:SF1">
    <property type="entry name" value="METHYLCOBAMIDE:COM METHYLTRANSFERASE MTBA"/>
    <property type="match status" value="1"/>
</dbReference>
<dbReference type="InterPro" id="IPR038071">
    <property type="entry name" value="UROD/MetE-like_sf"/>
</dbReference>
<dbReference type="AlphaFoldDB" id="A0A938BT24"/>
<evidence type="ECO:0000259" key="1">
    <source>
        <dbReference type="Pfam" id="PF01208"/>
    </source>
</evidence>
<accession>A0A938BT24</accession>
<sequence>MGEQNRSRRFAALMRGEKPARPVVFPMVAANHAARLEGFSISEAVTQPDTLARVLYSAYRFYGYDLIMVFTDTMVEAEAMGAQVLIPEDDDPFLLEPPRLSRLEPADPEKDGRMPVVLEATSRLKALLEDEAPILTSLKGPFSLASFLHGIDKFLEDLLTDPGRAHQFLRIATDNQLAYADAVVKAGGIPFIGDPVASGSLVSPEMFREFARPYLEQLVRSIHEAGAKAGLHICGETKGLLRDMAATGADFLSIDEMDLALARQEVGDRVVLMGNVSTNLLLEGPPEQVTAAATTCLDRGGQSLILSSSCDVPTESPKENVRALVATAREWRSA</sequence>
<dbReference type="InterPro" id="IPR052024">
    <property type="entry name" value="Methanogen_methyltrans"/>
</dbReference>
<organism evidence="2 3">
    <name type="scientific">candidate division WOR-3 bacterium</name>
    <dbReference type="NCBI Taxonomy" id="2052148"/>
    <lineage>
        <taxon>Bacteria</taxon>
        <taxon>Bacteria division WOR-3</taxon>
    </lineage>
</organism>
<dbReference type="Pfam" id="PF01208">
    <property type="entry name" value="URO-D"/>
    <property type="match status" value="1"/>
</dbReference>
<dbReference type="InterPro" id="IPR000257">
    <property type="entry name" value="Uroporphyrinogen_deCOase"/>
</dbReference>
<proteinExistence type="predicted"/>
<dbReference type="GO" id="GO:0004853">
    <property type="term" value="F:uroporphyrinogen decarboxylase activity"/>
    <property type="evidence" value="ECO:0007669"/>
    <property type="project" value="InterPro"/>
</dbReference>
<gene>
    <name evidence="2" type="ORF">FJY68_01570</name>
</gene>
<dbReference type="Gene3D" id="3.20.20.210">
    <property type="match status" value="1"/>
</dbReference>
<dbReference type="GO" id="GO:0006779">
    <property type="term" value="P:porphyrin-containing compound biosynthetic process"/>
    <property type="evidence" value="ECO:0007669"/>
    <property type="project" value="InterPro"/>
</dbReference>
<evidence type="ECO:0000313" key="2">
    <source>
        <dbReference type="EMBL" id="MBM3330523.1"/>
    </source>
</evidence>
<feature type="domain" description="Uroporphyrinogen decarboxylase (URO-D)" evidence="1">
    <location>
        <begin position="8"/>
        <end position="331"/>
    </location>
</feature>
<dbReference type="CDD" id="cd03465">
    <property type="entry name" value="URO-D_like"/>
    <property type="match status" value="1"/>
</dbReference>
<name>A0A938BT24_UNCW3</name>